<organism evidence="2 3">
    <name type="scientific">Pseudomonas fulva</name>
    <dbReference type="NCBI Taxonomy" id="47880"/>
    <lineage>
        <taxon>Bacteria</taxon>
        <taxon>Pseudomonadati</taxon>
        <taxon>Pseudomonadota</taxon>
        <taxon>Gammaproteobacteria</taxon>
        <taxon>Pseudomonadales</taxon>
        <taxon>Pseudomonadaceae</taxon>
        <taxon>Pseudomonas</taxon>
    </lineage>
</organism>
<evidence type="ECO:0000313" key="2">
    <source>
        <dbReference type="EMBL" id="KIP98354.1"/>
    </source>
</evidence>
<dbReference type="AlphaFoldDB" id="A0A0D0KG98"/>
<evidence type="ECO:0000313" key="3">
    <source>
        <dbReference type="Proteomes" id="UP000032068"/>
    </source>
</evidence>
<dbReference type="InterPro" id="IPR005586">
    <property type="entry name" value="ABC_trans_aux"/>
</dbReference>
<keyword evidence="2" id="KW-0449">Lipoprotein</keyword>
<accession>A0A0D0KG98</accession>
<feature type="domain" description="ABC-type transport auxiliary lipoprotein component" evidence="1">
    <location>
        <begin position="31"/>
        <end position="191"/>
    </location>
</feature>
<gene>
    <name evidence="2" type="ORF">RU08_15140</name>
</gene>
<sequence length="209" mass="22705">MKALATAGALLLTGLLSACSILPAGETLSVYLLPSNLPVRAADVPRENWSLRVNRPQSSQLLDSPRIAVLPDGDLISAYQGARWSDRAPALFRDRLIGAFLDDGRIGAVSSDDSRLQADLELSSDLRAFQSEYRNGRPEVHILLDARLVQAGNQRILASRRFEVRHIANDTAVPSVVKTFGAANDQLSQQVIDWVVEQGRRNAPGSGKP</sequence>
<dbReference type="Gene3D" id="3.40.50.10610">
    <property type="entry name" value="ABC-type transport auxiliary lipoprotein component"/>
    <property type="match status" value="1"/>
</dbReference>
<dbReference type="SUPFAM" id="SSF159594">
    <property type="entry name" value="XCC0632-like"/>
    <property type="match status" value="1"/>
</dbReference>
<dbReference type="Pfam" id="PF03886">
    <property type="entry name" value="ABC_trans_aux"/>
    <property type="match status" value="1"/>
</dbReference>
<dbReference type="RefSeq" id="WP_042554674.1">
    <property type="nucleotide sequence ID" value="NZ_JXQW01000041.1"/>
</dbReference>
<dbReference type="Proteomes" id="UP000032068">
    <property type="component" value="Unassembled WGS sequence"/>
</dbReference>
<comment type="caution">
    <text evidence="2">The sequence shown here is derived from an EMBL/GenBank/DDBJ whole genome shotgun (WGS) entry which is preliminary data.</text>
</comment>
<name>A0A0D0KG98_9PSED</name>
<dbReference type="OrthoDB" id="5795476at2"/>
<proteinExistence type="predicted"/>
<dbReference type="PROSITE" id="PS51257">
    <property type="entry name" value="PROKAR_LIPOPROTEIN"/>
    <property type="match status" value="1"/>
</dbReference>
<protein>
    <submittedName>
        <fullName evidence="2">Lipoprotein</fullName>
    </submittedName>
</protein>
<evidence type="ECO:0000259" key="1">
    <source>
        <dbReference type="Pfam" id="PF03886"/>
    </source>
</evidence>
<reference evidence="2 3" key="1">
    <citation type="submission" date="2014-12" db="EMBL/GenBank/DDBJ databases">
        <title>16Stimator: statistical estimation of ribosomal gene copy numbers from draft genome assemblies.</title>
        <authorList>
            <person name="Perisin M.A."/>
            <person name="Vetter M."/>
            <person name="Gilbert J.A."/>
            <person name="Bergelson J."/>
        </authorList>
    </citation>
    <scope>NUCLEOTIDE SEQUENCE [LARGE SCALE GENOMIC DNA]</scope>
    <source>
        <strain evidence="2 3">MEJ086</strain>
    </source>
</reference>
<dbReference type="EMBL" id="JXQW01000041">
    <property type="protein sequence ID" value="KIP98354.1"/>
    <property type="molecule type" value="Genomic_DNA"/>
</dbReference>